<gene>
    <name evidence="1" type="ORF">FHETE_9066</name>
</gene>
<dbReference type="SUPFAM" id="SSF52047">
    <property type="entry name" value="RNI-like"/>
    <property type="match status" value="1"/>
</dbReference>
<dbReference type="AlphaFoldDB" id="A0A8H5WIU3"/>
<proteinExistence type="predicted"/>
<comment type="caution">
    <text evidence="1">The sequence shown here is derived from an EMBL/GenBank/DDBJ whole genome shotgun (WGS) entry which is preliminary data.</text>
</comment>
<evidence type="ECO:0008006" key="3">
    <source>
        <dbReference type="Google" id="ProtNLM"/>
    </source>
</evidence>
<organism evidence="1 2">
    <name type="scientific">Fusarium heterosporum</name>
    <dbReference type="NCBI Taxonomy" id="42747"/>
    <lineage>
        <taxon>Eukaryota</taxon>
        <taxon>Fungi</taxon>
        <taxon>Dikarya</taxon>
        <taxon>Ascomycota</taxon>
        <taxon>Pezizomycotina</taxon>
        <taxon>Sordariomycetes</taxon>
        <taxon>Hypocreomycetidae</taxon>
        <taxon>Hypocreales</taxon>
        <taxon>Nectriaceae</taxon>
        <taxon>Fusarium</taxon>
        <taxon>Fusarium heterosporum species complex</taxon>
    </lineage>
</organism>
<dbReference type="PANTHER" id="PTHR42057:SF2">
    <property type="entry name" value="F-BOX DOMAIN PROTEIN (AFU_ORTHOLOGUE AFUA_4G00200)-RELATED"/>
    <property type="match status" value="1"/>
</dbReference>
<dbReference type="PANTHER" id="PTHR42057">
    <property type="entry name" value="F-BOX DOMAIN PROTEIN (AFU_ORTHOLOGUE AFUA_4G00200)"/>
    <property type="match status" value="1"/>
</dbReference>
<accession>A0A8H5WIU3</accession>
<protein>
    <recommendedName>
        <fullName evidence="3">F-box domain-containing protein</fullName>
    </recommendedName>
</protein>
<dbReference type="Proteomes" id="UP000567885">
    <property type="component" value="Unassembled WGS sequence"/>
</dbReference>
<sequence>MSITVPIIESRSSDITFPSELWDVICSVLPKPSLSRLRLVCRGLNSIALPWTFRELRFEGFGNSTKNFVEIAKSPQLRHLVRELTVDTSVELDFEYNCNEDYQFPTEFLDALPYINCFKHLDALHLRFNHFCGDEDRTGISIEETWDFRYRVLDTVCHCIAGMWTVERQMEIEDAVDDSPRDYKRTYPEDEFDDSDQVIQLKELTITNLADFHDPRLASSEAFKRVVSLASLRDLKILITSQKDEDLDNSTVYYEEKYKFFKHLPRTWLNTNISNNLTTLSLYSEEFWGWFPKMDFRSMDFPNLQVLALGHYVFTHDWQIDWMSSIGQKNGVGGLRELYLDNCPILYQANQASPLDENDPGYPVVSTVFRAAAEMHTYPIRWSDVLSRWATSMKSLEVFRMGHSHWFVDEAPEDTLESVLNHLGTDADDEGVLRHRLSNNVHRSFDCPEPIDRAYGDVDPQTEYKSGKYLRGTGINGRYGGKLQYIEYDVNCFPSPWKETFWSYRDDNEGFEPEDGAWTTDIAALQEFTLAVKARTAGN</sequence>
<dbReference type="EMBL" id="JAAGWQ010000200">
    <property type="protein sequence ID" value="KAF5660095.1"/>
    <property type="molecule type" value="Genomic_DNA"/>
</dbReference>
<keyword evidence="2" id="KW-1185">Reference proteome</keyword>
<reference evidence="1 2" key="1">
    <citation type="submission" date="2020-05" db="EMBL/GenBank/DDBJ databases">
        <title>Identification and distribution of gene clusters putatively required for synthesis of sphingolipid metabolism inhibitors in phylogenetically diverse species of the filamentous fungus Fusarium.</title>
        <authorList>
            <person name="Kim H.-S."/>
            <person name="Busman M."/>
            <person name="Brown D.W."/>
            <person name="Divon H."/>
            <person name="Uhlig S."/>
            <person name="Proctor R.H."/>
        </authorList>
    </citation>
    <scope>NUCLEOTIDE SEQUENCE [LARGE SCALE GENOMIC DNA]</scope>
    <source>
        <strain evidence="1 2">NRRL 20693</strain>
    </source>
</reference>
<dbReference type="OrthoDB" id="3140657at2759"/>
<evidence type="ECO:0000313" key="2">
    <source>
        <dbReference type="Proteomes" id="UP000567885"/>
    </source>
</evidence>
<evidence type="ECO:0000313" key="1">
    <source>
        <dbReference type="EMBL" id="KAF5660095.1"/>
    </source>
</evidence>
<name>A0A8H5WIU3_FUSHE</name>